<evidence type="ECO:0000313" key="7">
    <source>
        <dbReference type="EMBL" id="STZ74195.1"/>
    </source>
</evidence>
<dbReference type="SUPFAM" id="SSF51735">
    <property type="entry name" value="NAD(P)-binding Rossmann-fold domains"/>
    <property type="match status" value="1"/>
</dbReference>
<evidence type="ECO:0000256" key="2">
    <source>
        <dbReference type="ARBA" id="ARBA00006484"/>
    </source>
</evidence>
<reference evidence="7 8" key="1">
    <citation type="submission" date="2018-06" db="EMBL/GenBank/DDBJ databases">
        <authorList>
            <consortium name="Pathogen Informatics"/>
            <person name="Doyle S."/>
        </authorList>
    </citation>
    <scope>NUCLEOTIDE SEQUENCE [LARGE SCALE GENOMIC DNA]</scope>
    <source>
        <strain evidence="7 8">NCTC1542</strain>
    </source>
</reference>
<evidence type="ECO:0000256" key="3">
    <source>
        <dbReference type="ARBA" id="ARBA00022512"/>
    </source>
</evidence>
<dbReference type="PANTHER" id="PTHR42879:SF6">
    <property type="entry name" value="NADPH-DEPENDENT REDUCTASE BACG"/>
    <property type="match status" value="1"/>
</dbReference>
<sequence>MTQRFTRRRAIVTGASRGIGAGIAQRLCAEGADVVLVARTLKTSDGTGGSLHETQQLCEKYGTTVGIVVADITDDADRSRVIPEATAILGGPIDILVNNAAAATTAPITEITPTQQRLAYEANVIAPLALAQTVIPAMRESGQGWIVNLTSVGATVVEGPPFYLGPQGSTMEIYGATKAALNRTTAGLAGDLYGTGIRVNAVGPRVAVMSEGFAELMGDALPAEFFESVEEVVEAVVALCDCDSETTGKIRYSLDLIEQWKLDVRELDGSPRARDGQP</sequence>
<dbReference type="PRINTS" id="PR00081">
    <property type="entry name" value="GDHRDH"/>
</dbReference>
<dbReference type="EMBL" id="UGQY01000001">
    <property type="protein sequence ID" value="STZ74195.1"/>
    <property type="molecule type" value="Genomic_DNA"/>
</dbReference>
<protein>
    <recommendedName>
        <fullName evidence="4">3-oxoacyl-[acyl-carrier-protein] reductase MabA</fullName>
    </recommendedName>
</protein>
<dbReference type="InterPro" id="IPR036291">
    <property type="entry name" value="NAD(P)-bd_dom_sf"/>
</dbReference>
<accession>A0A378UA97</accession>
<evidence type="ECO:0000313" key="8">
    <source>
        <dbReference type="Proteomes" id="UP000255389"/>
    </source>
</evidence>
<gene>
    <name evidence="7" type="primary">gno_1</name>
    <name evidence="7" type="ORF">NCTC1542_01745</name>
</gene>
<evidence type="ECO:0000256" key="6">
    <source>
        <dbReference type="RuleBase" id="RU000363"/>
    </source>
</evidence>
<dbReference type="InterPro" id="IPR002347">
    <property type="entry name" value="SDR_fam"/>
</dbReference>
<dbReference type="CDD" id="cd05233">
    <property type="entry name" value="SDR_c"/>
    <property type="match status" value="1"/>
</dbReference>
<dbReference type="PRINTS" id="PR00080">
    <property type="entry name" value="SDRFAMILY"/>
</dbReference>
<dbReference type="Proteomes" id="UP000255389">
    <property type="component" value="Unassembled WGS sequence"/>
</dbReference>
<dbReference type="GO" id="GO:0004316">
    <property type="term" value="F:3-oxoacyl-[acyl-carrier-protein] reductase (NADPH) activity"/>
    <property type="evidence" value="ECO:0007669"/>
    <property type="project" value="UniProtKB-EC"/>
</dbReference>
<comment type="similarity">
    <text evidence="2 6">Belongs to the short-chain dehydrogenases/reductases (SDR) family.</text>
</comment>
<keyword evidence="3" id="KW-0134">Cell wall</keyword>
<proteinExistence type="inferred from homology"/>
<comment type="catalytic activity">
    <reaction evidence="5">
        <text>a (3R)-hydroxyacyl-[ACP] + NADP(+) = a 3-oxoacyl-[ACP] + NADPH + H(+)</text>
        <dbReference type="Rhea" id="RHEA:17397"/>
        <dbReference type="Rhea" id="RHEA-COMP:9916"/>
        <dbReference type="Rhea" id="RHEA-COMP:9945"/>
        <dbReference type="ChEBI" id="CHEBI:15378"/>
        <dbReference type="ChEBI" id="CHEBI:57783"/>
        <dbReference type="ChEBI" id="CHEBI:58349"/>
        <dbReference type="ChEBI" id="CHEBI:78776"/>
        <dbReference type="ChEBI" id="CHEBI:78827"/>
        <dbReference type="EC" id="1.1.1.100"/>
    </reaction>
    <physiologicalReaction direction="right-to-left" evidence="5">
        <dbReference type="Rhea" id="RHEA:17399"/>
    </physiologicalReaction>
</comment>
<comment type="subcellular location">
    <subcellularLocation>
        <location evidence="1">Secreted</location>
        <location evidence="1">Cell wall</location>
    </subcellularLocation>
</comment>
<dbReference type="InterPro" id="IPR050259">
    <property type="entry name" value="SDR"/>
</dbReference>
<keyword evidence="3" id="KW-0964">Secreted</keyword>
<dbReference type="Pfam" id="PF00106">
    <property type="entry name" value="adh_short"/>
    <property type="match status" value="1"/>
</dbReference>
<evidence type="ECO:0000256" key="5">
    <source>
        <dbReference type="ARBA" id="ARBA00047400"/>
    </source>
</evidence>
<keyword evidence="7" id="KW-0560">Oxidoreductase</keyword>
<name>A0A378UA97_MYCFO</name>
<evidence type="ECO:0000256" key="1">
    <source>
        <dbReference type="ARBA" id="ARBA00004191"/>
    </source>
</evidence>
<evidence type="ECO:0000256" key="4">
    <source>
        <dbReference type="ARBA" id="ARBA00040781"/>
    </source>
</evidence>
<organism evidence="7 8">
    <name type="scientific">Mycolicibacterium fortuitum</name>
    <name type="common">Mycobacterium fortuitum</name>
    <dbReference type="NCBI Taxonomy" id="1766"/>
    <lineage>
        <taxon>Bacteria</taxon>
        <taxon>Bacillati</taxon>
        <taxon>Actinomycetota</taxon>
        <taxon>Actinomycetes</taxon>
        <taxon>Mycobacteriales</taxon>
        <taxon>Mycobacteriaceae</taxon>
        <taxon>Mycolicibacterium</taxon>
    </lineage>
</organism>
<dbReference type="PANTHER" id="PTHR42879">
    <property type="entry name" value="3-OXOACYL-(ACYL-CARRIER-PROTEIN) REDUCTASE"/>
    <property type="match status" value="1"/>
</dbReference>
<dbReference type="Gene3D" id="3.40.50.720">
    <property type="entry name" value="NAD(P)-binding Rossmann-like Domain"/>
    <property type="match status" value="1"/>
</dbReference>
<dbReference type="AlphaFoldDB" id="A0A378UA97"/>